<organism evidence="1 2">
    <name type="scientific">Pseudomonas putida ND6</name>
    <dbReference type="NCBI Taxonomy" id="231023"/>
    <lineage>
        <taxon>Bacteria</taxon>
        <taxon>Pseudomonadati</taxon>
        <taxon>Pseudomonadota</taxon>
        <taxon>Gammaproteobacteria</taxon>
        <taxon>Pseudomonadales</taxon>
        <taxon>Pseudomonadaceae</taxon>
        <taxon>Pseudomonas</taxon>
    </lineage>
</organism>
<evidence type="ECO:0000313" key="1">
    <source>
        <dbReference type="EMBL" id="AFK67170.1"/>
    </source>
</evidence>
<reference evidence="1 2" key="1">
    <citation type="journal article" date="2012" name="J. Bacteriol.">
        <title>Complete Genome Sequence of the Naphthalene-Degrading Pseudomonas putida Strain ND6.</title>
        <authorList>
            <person name="Li S."/>
            <person name="Zhao H."/>
            <person name="Li Y."/>
            <person name="Niu S."/>
            <person name="Cai B."/>
        </authorList>
    </citation>
    <scope>NUCLEOTIDE SEQUENCE [LARGE SCALE GENOMIC DNA]</scope>
    <source>
        <strain evidence="1 2">ND6</strain>
    </source>
</reference>
<protein>
    <submittedName>
        <fullName evidence="1">Putative transposase</fullName>
    </submittedName>
</protein>
<gene>
    <name evidence="1" type="ORF">YSA_00725</name>
</gene>
<evidence type="ECO:0000313" key="2">
    <source>
        <dbReference type="Proteomes" id="UP000005268"/>
    </source>
</evidence>
<dbReference type="KEGG" id="ppi:YSA_00725"/>
<sequence length="55" mass="5984">MIKRQFDYVKTTLPWLGQEHGATDHAVCAVESVDGAPAITDCCRRGAPVAREKPS</sequence>
<dbReference type="HOGENOM" id="CLU_3029005_0_0_6"/>
<accession>I3UNU9</accession>
<proteinExistence type="predicted"/>
<dbReference type="Proteomes" id="UP000005268">
    <property type="component" value="Chromosome"/>
</dbReference>
<dbReference type="EMBL" id="CP003588">
    <property type="protein sequence ID" value="AFK67170.1"/>
    <property type="molecule type" value="Genomic_DNA"/>
</dbReference>
<dbReference type="AlphaFoldDB" id="I3UNU9"/>
<name>I3UNU9_PSEPU</name>